<dbReference type="Proteomes" id="UP001320170">
    <property type="component" value="Unassembled WGS sequence"/>
</dbReference>
<evidence type="ECO:0000313" key="2">
    <source>
        <dbReference type="EMBL" id="MCE3531730.1"/>
    </source>
</evidence>
<name>A0ABS8WZ32_9GAMM</name>
<reference evidence="2 3" key="1">
    <citation type="journal article" date="2024" name="Pathogens">
        <title>Characterization of a Novel Species of Legionella Isolated from a Healthcare Facility: Legionella resiliens sp. nov.</title>
        <authorList>
            <person name="Cristino S."/>
            <person name="Pascale M.R."/>
            <person name="Marino F."/>
            <person name="Derelitto C."/>
            <person name="Salaris S."/>
            <person name="Orsini M."/>
            <person name="Squarzoni S."/>
            <person name="Grottola A."/>
            <person name="Girolamini L."/>
        </authorList>
    </citation>
    <scope>NUCLEOTIDE SEQUENCE [LARGE SCALE GENOMIC DNA]</scope>
    <source>
        <strain evidence="2 3">8cVS16</strain>
    </source>
</reference>
<accession>A0ABS8WZ32</accession>
<dbReference type="EMBL" id="JAJTND010000003">
    <property type="protein sequence ID" value="MCE3531730.1"/>
    <property type="molecule type" value="Genomic_DNA"/>
</dbReference>
<dbReference type="RefSeq" id="WP_232890486.1">
    <property type="nucleotide sequence ID" value="NZ_JAJSPM010000004.1"/>
</dbReference>
<gene>
    <name evidence="2" type="ORF">LXO92_04980</name>
</gene>
<evidence type="ECO:0000256" key="1">
    <source>
        <dbReference type="SAM" id="MobiDB-lite"/>
    </source>
</evidence>
<feature type="region of interest" description="Disordered" evidence="1">
    <location>
        <begin position="374"/>
        <end position="418"/>
    </location>
</feature>
<feature type="compositionally biased region" description="Polar residues" evidence="1">
    <location>
        <begin position="476"/>
        <end position="488"/>
    </location>
</feature>
<feature type="compositionally biased region" description="Polar residues" evidence="1">
    <location>
        <begin position="392"/>
        <end position="411"/>
    </location>
</feature>
<evidence type="ECO:0000313" key="3">
    <source>
        <dbReference type="Proteomes" id="UP001320170"/>
    </source>
</evidence>
<sequence length="488" mass="55460">MKKAAEMIVEYLEYVSDALKFTPASGKDVGELLNKLNGRLFFTPSLANIQIKEPTELLEILCGDKVLESFGELFDKWQPRVNEANLRHTKAAFYKSFFEPIQESKAWHIFWERQVQLIAQRVKSENDGATEEEISKEIQKVHDQIASAIIYRIQQSWLSRKNKKITDDFAGELTESERAEILVRRNLLTAKVAVFATIINNAWNTLEHFLGSESNPEKGTIYFDFNDEMRTLERGLETHIAQIVQMKKGSKKEEAVSSLAAVINSARQGKGYRNLGEGVNEGKLQNALRVFVTKLMGVTSQKGKLVIESAARGILEDIKNNLIQRIDGVNFSEYASTIHLLSTIENKNIKKQCNDLLILCDTKKDTVTLYDKSEEDELPLSNNTGRERTETISEPSEYSPTHSPRLTHTPQQMPPKEKAPGLLERFFGKKGVDQDRPVLKKNNSFILPEGRKDTDTRKLRRATTSFFKIHDEKENQTPPKSSLSKGLE</sequence>
<protein>
    <submittedName>
        <fullName evidence="2">Uncharacterized protein</fullName>
    </submittedName>
</protein>
<feature type="region of interest" description="Disordered" evidence="1">
    <location>
        <begin position="464"/>
        <end position="488"/>
    </location>
</feature>
<proteinExistence type="predicted"/>
<organism evidence="2 3">
    <name type="scientific">Legionella resiliens</name>
    <dbReference type="NCBI Taxonomy" id="2905958"/>
    <lineage>
        <taxon>Bacteria</taxon>
        <taxon>Pseudomonadati</taxon>
        <taxon>Pseudomonadota</taxon>
        <taxon>Gammaproteobacteria</taxon>
        <taxon>Legionellales</taxon>
        <taxon>Legionellaceae</taxon>
        <taxon>Legionella</taxon>
    </lineage>
</organism>
<keyword evidence="3" id="KW-1185">Reference proteome</keyword>
<comment type="caution">
    <text evidence="2">The sequence shown here is derived from an EMBL/GenBank/DDBJ whole genome shotgun (WGS) entry which is preliminary data.</text>
</comment>